<dbReference type="GO" id="GO:0005783">
    <property type="term" value="C:endoplasmic reticulum"/>
    <property type="evidence" value="ECO:0007669"/>
    <property type="project" value="TreeGrafter"/>
</dbReference>
<dbReference type="SUPFAM" id="SSF102588">
    <property type="entry name" value="LmbE-like"/>
    <property type="match status" value="1"/>
</dbReference>
<dbReference type="Gene3D" id="3.40.50.10320">
    <property type="entry name" value="LmbE-like"/>
    <property type="match status" value="1"/>
</dbReference>
<reference evidence="3 4" key="1">
    <citation type="submission" date="2015-04" db="EMBL/GenBank/DDBJ databases">
        <title>Complete genome sequence of Schizopora paradoxa KUC8140, a cosmopolitan wood degrader in East Asia.</title>
        <authorList>
            <consortium name="DOE Joint Genome Institute"/>
            <person name="Min B."/>
            <person name="Park H."/>
            <person name="Jang Y."/>
            <person name="Kim J.-J."/>
            <person name="Kim K.H."/>
            <person name="Pangilinan J."/>
            <person name="Lipzen A."/>
            <person name="Riley R."/>
            <person name="Grigoriev I.V."/>
            <person name="Spatafora J.W."/>
            <person name="Choi I.-G."/>
        </authorList>
    </citation>
    <scope>NUCLEOTIDE SEQUENCE [LARGE SCALE GENOMIC DNA]</scope>
    <source>
        <strain evidence="3 4">KUC8140</strain>
    </source>
</reference>
<dbReference type="GO" id="GO:0000225">
    <property type="term" value="F:N-acetylglucosaminylphosphatidylinositol deacetylase activity"/>
    <property type="evidence" value="ECO:0007669"/>
    <property type="project" value="UniProtKB-EC"/>
</dbReference>
<dbReference type="AlphaFoldDB" id="A0A0H2RD91"/>
<keyword evidence="4" id="KW-1185">Reference proteome</keyword>
<dbReference type="GO" id="GO:0006506">
    <property type="term" value="P:GPI anchor biosynthetic process"/>
    <property type="evidence" value="ECO:0007669"/>
    <property type="project" value="UniProtKB-UniPathway"/>
</dbReference>
<dbReference type="Proteomes" id="UP000053477">
    <property type="component" value="Unassembled WGS sequence"/>
</dbReference>
<proteinExistence type="inferred from homology"/>
<evidence type="ECO:0000313" key="4">
    <source>
        <dbReference type="Proteomes" id="UP000053477"/>
    </source>
</evidence>
<dbReference type="EC" id="3.5.1.89" evidence="2"/>
<organism evidence="3 4">
    <name type="scientific">Schizopora paradoxa</name>
    <dbReference type="NCBI Taxonomy" id="27342"/>
    <lineage>
        <taxon>Eukaryota</taxon>
        <taxon>Fungi</taxon>
        <taxon>Dikarya</taxon>
        <taxon>Basidiomycota</taxon>
        <taxon>Agaricomycotina</taxon>
        <taxon>Agaricomycetes</taxon>
        <taxon>Hymenochaetales</taxon>
        <taxon>Schizoporaceae</taxon>
        <taxon>Schizopora</taxon>
    </lineage>
</organism>
<dbReference type="InterPro" id="IPR003737">
    <property type="entry name" value="GlcNAc_PI_deacetylase-related"/>
</dbReference>
<dbReference type="UniPathway" id="UPA00196"/>
<dbReference type="InterPro" id="IPR024078">
    <property type="entry name" value="LmbE-like_dom_sf"/>
</dbReference>
<evidence type="ECO:0000256" key="2">
    <source>
        <dbReference type="ARBA" id="ARBA00012176"/>
    </source>
</evidence>
<evidence type="ECO:0000313" key="3">
    <source>
        <dbReference type="EMBL" id="KLO09855.1"/>
    </source>
</evidence>
<dbReference type="OrthoDB" id="440160at2759"/>
<sequence length="290" mass="32842">MYWTSEAPKRPFSVIRTRENGEIIPVDERYQIKPNILLLTAHPDDEILFAPTILSLLTEERRGNSTLWAMCLSAGDFGGGAELGVKRIGEWNASWSILGLEEERRVILDVADMKDSPEVRWTPATIADHVSPFVLENEIDTILTFDGIGVTEHPQHSSLPGGVKHMISSPSFVQLHKKRNKNKAETYHTPRLFVMKSYPSTQQFSIFTPLVQHLQLGWNVLSVGNNLTNPDEVSTISFPTIFISDIWMYLQTWKALSQHDSQLTVGSTIAWLMARYVWVNEWVEVDIPAA</sequence>
<name>A0A0H2RD91_9AGAM</name>
<dbReference type="STRING" id="27342.A0A0H2RD91"/>
<dbReference type="Pfam" id="PF02585">
    <property type="entry name" value="PIG-L"/>
    <property type="match status" value="1"/>
</dbReference>
<gene>
    <name evidence="3" type="ORF">SCHPADRAFT_833478</name>
</gene>
<dbReference type="GO" id="GO:0016020">
    <property type="term" value="C:membrane"/>
    <property type="evidence" value="ECO:0007669"/>
    <property type="project" value="GOC"/>
</dbReference>
<dbReference type="EMBL" id="KQ086043">
    <property type="protein sequence ID" value="KLO09855.1"/>
    <property type="molecule type" value="Genomic_DNA"/>
</dbReference>
<comment type="similarity">
    <text evidence="1">Belongs to the PIGL family.</text>
</comment>
<dbReference type="InParanoid" id="A0A0H2RD91"/>
<evidence type="ECO:0000256" key="1">
    <source>
        <dbReference type="ARBA" id="ARBA00006066"/>
    </source>
</evidence>
<accession>A0A0H2RD91</accession>
<protein>
    <recommendedName>
        <fullName evidence="2">N-acetylglucosaminylphosphatidylinositol deacetylase</fullName>
        <ecNumber evidence="2">3.5.1.89</ecNumber>
    </recommendedName>
</protein>
<dbReference type="PANTHER" id="PTHR12993:SF11">
    <property type="entry name" value="N-ACETYLGLUCOSAMINYL-PHOSPHATIDYLINOSITOL DE-N-ACETYLASE"/>
    <property type="match status" value="1"/>
</dbReference>
<dbReference type="PANTHER" id="PTHR12993">
    <property type="entry name" value="N-ACETYLGLUCOSAMINYL-PHOSPHATIDYLINOSITOL DE-N-ACETYLASE-RELATED"/>
    <property type="match status" value="1"/>
</dbReference>